<keyword evidence="10" id="KW-0418">Kinase</keyword>
<dbReference type="PANTHER" id="PTHR32309:SF13">
    <property type="entry name" value="FERRIC ENTEROBACTIN TRANSPORT PROTEIN FEPE"/>
    <property type="match status" value="1"/>
</dbReference>
<evidence type="ECO:0000313" key="22">
    <source>
        <dbReference type="Proteomes" id="UP000199392"/>
    </source>
</evidence>
<gene>
    <name evidence="21" type="ORF">SAMN04488050_105277</name>
</gene>
<comment type="subcellular location">
    <subcellularLocation>
        <location evidence="1">Cell inner membrane</location>
        <topology evidence="1">Multi-pass membrane protein</topology>
    </subcellularLocation>
</comment>
<dbReference type="SUPFAM" id="SSF52540">
    <property type="entry name" value="P-loop containing nucleoside triphosphate hydrolases"/>
    <property type="match status" value="1"/>
</dbReference>
<evidence type="ECO:0000256" key="16">
    <source>
        <dbReference type="SAM" id="Coils"/>
    </source>
</evidence>
<feature type="domain" description="Polysaccharide chain length determinant N-terminal" evidence="18">
    <location>
        <begin position="9"/>
        <end position="98"/>
    </location>
</feature>
<keyword evidence="16" id="KW-0175">Coiled coil</keyword>
<evidence type="ECO:0000256" key="5">
    <source>
        <dbReference type="ARBA" id="ARBA00022475"/>
    </source>
</evidence>
<comment type="similarity">
    <text evidence="3">Belongs to the etk/wzc family.</text>
</comment>
<comment type="similarity">
    <text evidence="2">Belongs to the CpsD/CapB family.</text>
</comment>
<evidence type="ECO:0000259" key="18">
    <source>
        <dbReference type="Pfam" id="PF02706"/>
    </source>
</evidence>
<dbReference type="Pfam" id="PF13807">
    <property type="entry name" value="GNVR"/>
    <property type="match status" value="1"/>
</dbReference>
<protein>
    <recommendedName>
        <fullName evidence="4">non-specific protein-tyrosine kinase</fullName>
        <ecNumber evidence="4">2.7.10.2</ecNumber>
    </recommendedName>
</protein>
<dbReference type="InterPro" id="IPR050445">
    <property type="entry name" value="Bact_polysacc_biosynth/exp"/>
</dbReference>
<keyword evidence="8 17" id="KW-0812">Transmembrane</keyword>
<evidence type="ECO:0000256" key="17">
    <source>
        <dbReference type="SAM" id="Phobius"/>
    </source>
</evidence>
<accession>A0A1I6T4H1</accession>
<evidence type="ECO:0000259" key="20">
    <source>
        <dbReference type="Pfam" id="PF13807"/>
    </source>
</evidence>
<keyword evidence="14" id="KW-0829">Tyrosine-protein kinase</keyword>
<dbReference type="OrthoDB" id="230260at2"/>
<keyword evidence="6" id="KW-0997">Cell inner membrane</keyword>
<feature type="transmembrane region" description="Helical" evidence="17">
    <location>
        <begin position="23"/>
        <end position="48"/>
    </location>
</feature>
<name>A0A1I6T4H1_9RHOB</name>
<dbReference type="InterPro" id="IPR003856">
    <property type="entry name" value="LPS_length_determ_N"/>
</dbReference>
<keyword evidence="12 17" id="KW-1133">Transmembrane helix</keyword>
<dbReference type="PANTHER" id="PTHR32309">
    <property type="entry name" value="TYROSINE-PROTEIN KINASE"/>
    <property type="match status" value="1"/>
</dbReference>
<evidence type="ECO:0000256" key="8">
    <source>
        <dbReference type="ARBA" id="ARBA00022692"/>
    </source>
</evidence>
<evidence type="ECO:0000256" key="3">
    <source>
        <dbReference type="ARBA" id="ARBA00008883"/>
    </source>
</evidence>
<dbReference type="RefSeq" id="WP_092424590.1">
    <property type="nucleotide sequence ID" value="NZ_FNCL01000005.1"/>
</dbReference>
<keyword evidence="22" id="KW-1185">Reference proteome</keyword>
<evidence type="ECO:0000256" key="13">
    <source>
        <dbReference type="ARBA" id="ARBA00023136"/>
    </source>
</evidence>
<dbReference type="InterPro" id="IPR025669">
    <property type="entry name" value="AAA_dom"/>
</dbReference>
<evidence type="ECO:0000256" key="10">
    <source>
        <dbReference type="ARBA" id="ARBA00022777"/>
    </source>
</evidence>
<dbReference type="CDD" id="cd05387">
    <property type="entry name" value="BY-kinase"/>
    <property type="match status" value="1"/>
</dbReference>
<sequence length="720" mass="79508">MSVEENSYIELSSIFANAWRRKWIIVAATLLCGLLSYVLVAQVTPLYSARSSVMLDPRSVQVLSSDAVVSDLTLNNPLLDTEVSVLRSNLLLTEVVSSFPAEDLEAFDPANRERSFIEKGKGAIRGMLSTLASPKNPAGETAVVARDPEEMRIQRLVGALRRSMTVWREGQSYLISVSVETEDPELSMQLANAVTQTYIDRQIKDRVGAIQGATRFLQDRVTQMRMNVEAAEAAIEEFRKTQLAERGVSVTTVDQQLLDLSTQLALSRADLAQARARFDQIETVIDKDGFEAAAELLTSQLVVSLRQQISELAREDAELATRFGAERPERRRIAAEQASLSDELTEEVRKIVATLRNDVEVARIREKSIQTSVTEMEQRSSEMSQANLELRQLEREADAARETYQEMLNRLNETQSTEQLQRADARLVEMAVAPRAPSSPRVLLFSALGATLGFAGSFIGLFFYMISGAGFTSAHQLSQATGLKVIATLMREPWKSPKDMLAAMRDKPYQGFAERARQLRTALLLKKTSGSSGMSVLLTSAAPNEGKTSTALALAYLEGSLQRRCIIVDFDVRKSELSKLTGYKSETDLAGVLLEGKPIEDAIYAMPNIGADLITLNEPTPYLMDICPRENVRVLIEYLKTQYELVIMDTAPLLAVADTLALIGEADEYLLMVRHDSTSRRAVTDAARKMLDLGAESVSVVMTMSDPKSGDEVYGYAADN</sequence>
<feature type="coiled-coil region" evidence="16">
    <location>
        <begin position="376"/>
        <end position="417"/>
    </location>
</feature>
<keyword evidence="11" id="KW-0067">ATP-binding</keyword>
<dbReference type="STRING" id="311180.SAMN04488050_105277"/>
<evidence type="ECO:0000256" key="12">
    <source>
        <dbReference type="ARBA" id="ARBA00022989"/>
    </source>
</evidence>
<dbReference type="Pfam" id="PF02706">
    <property type="entry name" value="Wzz"/>
    <property type="match status" value="1"/>
</dbReference>
<evidence type="ECO:0000259" key="19">
    <source>
        <dbReference type="Pfam" id="PF13614"/>
    </source>
</evidence>
<dbReference type="InterPro" id="IPR005702">
    <property type="entry name" value="Wzc-like_C"/>
</dbReference>
<evidence type="ECO:0000256" key="15">
    <source>
        <dbReference type="ARBA" id="ARBA00051245"/>
    </source>
</evidence>
<keyword evidence="9" id="KW-0547">Nucleotide-binding</keyword>
<dbReference type="GO" id="GO:0004713">
    <property type="term" value="F:protein tyrosine kinase activity"/>
    <property type="evidence" value="ECO:0007669"/>
    <property type="project" value="TreeGrafter"/>
</dbReference>
<keyword evidence="13 17" id="KW-0472">Membrane</keyword>
<dbReference type="GO" id="GO:0005886">
    <property type="term" value="C:plasma membrane"/>
    <property type="evidence" value="ECO:0007669"/>
    <property type="project" value="UniProtKB-SubCell"/>
</dbReference>
<evidence type="ECO:0000313" key="21">
    <source>
        <dbReference type="EMBL" id="SFS83877.1"/>
    </source>
</evidence>
<evidence type="ECO:0000256" key="4">
    <source>
        <dbReference type="ARBA" id="ARBA00011903"/>
    </source>
</evidence>
<reference evidence="22" key="1">
    <citation type="submission" date="2016-10" db="EMBL/GenBank/DDBJ databases">
        <authorList>
            <person name="Varghese N."/>
            <person name="Submissions S."/>
        </authorList>
    </citation>
    <scope>NUCLEOTIDE SEQUENCE [LARGE SCALE GENOMIC DNA]</scope>
    <source>
        <strain evidence="22">DSM 26894</strain>
    </source>
</reference>
<dbReference type="AlphaFoldDB" id="A0A1I6T4H1"/>
<comment type="catalytic activity">
    <reaction evidence="15">
        <text>L-tyrosyl-[protein] + ATP = O-phospho-L-tyrosyl-[protein] + ADP + H(+)</text>
        <dbReference type="Rhea" id="RHEA:10596"/>
        <dbReference type="Rhea" id="RHEA-COMP:10136"/>
        <dbReference type="Rhea" id="RHEA-COMP:20101"/>
        <dbReference type="ChEBI" id="CHEBI:15378"/>
        <dbReference type="ChEBI" id="CHEBI:30616"/>
        <dbReference type="ChEBI" id="CHEBI:46858"/>
        <dbReference type="ChEBI" id="CHEBI:61978"/>
        <dbReference type="ChEBI" id="CHEBI:456216"/>
        <dbReference type="EC" id="2.7.10.2"/>
    </reaction>
</comment>
<evidence type="ECO:0000256" key="11">
    <source>
        <dbReference type="ARBA" id="ARBA00022840"/>
    </source>
</evidence>
<dbReference type="InterPro" id="IPR027417">
    <property type="entry name" value="P-loop_NTPase"/>
</dbReference>
<keyword evidence="5" id="KW-1003">Cell membrane</keyword>
<evidence type="ECO:0000256" key="14">
    <source>
        <dbReference type="ARBA" id="ARBA00023137"/>
    </source>
</evidence>
<dbReference type="Pfam" id="PF13614">
    <property type="entry name" value="AAA_31"/>
    <property type="match status" value="1"/>
</dbReference>
<dbReference type="InterPro" id="IPR032807">
    <property type="entry name" value="GNVR"/>
</dbReference>
<keyword evidence="7" id="KW-0808">Transferase</keyword>
<feature type="domain" description="Tyrosine-protein kinase G-rich" evidence="20">
    <location>
        <begin position="390"/>
        <end position="462"/>
    </location>
</feature>
<proteinExistence type="inferred from homology"/>
<evidence type="ECO:0000256" key="1">
    <source>
        <dbReference type="ARBA" id="ARBA00004429"/>
    </source>
</evidence>
<evidence type="ECO:0000256" key="7">
    <source>
        <dbReference type="ARBA" id="ARBA00022679"/>
    </source>
</evidence>
<organism evidence="21 22">
    <name type="scientific">Alloyangia pacifica</name>
    <dbReference type="NCBI Taxonomy" id="311180"/>
    <lineage>
        <taxon>Bacteria</taxon>
        <taxon>Pseudomonadati</taxon>
        <taxon>Pseudomonadota</taxon>
        <taxon>Alphaproteobacteria</taxon>
        <taxon>Rhodobacterales</taxon>
        <taxon>Roseobacteraceae</taxon>
        <taxon>Alloyangia</taxon>
    </lineage>
</organism>
<evidence type="ECO:0000256" key="6">
    <source>
        <dbReference type="ARBA" id="ARBA00022519"/>
    </source>
</evidence>
<feature type="domain" description="AAA" evidence="19">
    <location>
        <begin position="546"/>
        <end position="678"/>
    </location>
</feature>
<evidence type="ECO:0000256" key="9">
    <source>
        <dbReference type="ARBA" id="ARBA00022741"/>
    </source>
</evidence>
<dbReference type="EMBL" id="FOZW01000005">
    <property type="protein sequence ID" value="SFS83877.1"/>
    <property type="molecule type" value="Genomic_DNA"/>
</dbReference>
<dbReference type="Gene3D" id="3.40.50.300">
    <property type="entry name" value="P-loop containing nucleotide triphosphate hydrolases"/>
    <property type="match status" value="1"/>
</dbReference>
<feature type="transmembrane region" description="Helical" evidence="17">
    <location>
        <begin position="442"/>
        <end position="466"/>
    </location>
</feature>
<dbReference type="EC" id="2.7.10.2" evidence="4"/>
<dbReference type="Proteomes" id="UP000199392">
    <property type="component" value="Unassembled WGS sequence"/>
</dbReference>
<evidence type="ECO:0000256" key="2">
    <source>
        <dbReference type="ARBA" id="ARBA00007316"/>
    </source>
</evidence>